<dbReference type="InterPro" id="IPR053002">
    <property type="entry name" value="Metalloproteinase_M10B"/>
</dbReference>
<dbReference type="AlphaFoldDB" id="A0A8S2EXT5"/>
<reference evidence="1" key="1">
    <citation type="submission" date="2021-02" db="EMBL/GenBank/DDBJ databases">
        <authorList>
            <person name="Nowell W R."/>
        </authorList>
    </citation>
    <scope>NUCLEOTIDE SEQUENCE</scope>
</reference>
<dbReference type="Proteomes" id="UP000677228">
    <property type="component" value="Unassembled WGS sequence"/>
</dbReference>
<evidence type="ECO:0000313" key="2">
    <source>
        <dbReference type="EMBL" id="CAF4085924.1"/>
    </source>
</evidence>
<dbReference type="Proteomes" id="UP000682733">
    <property type="component" value="Unassembled WGS sequence"/>
</dbReference>
<dbReference type="InterPro" id="IPR021917">
    <property type="entry name" value="Unchr_Zn-peptidase-like"/>
</dbReference>
<organism evidence="1 3">
    <name type="scientific">Didymodactylos carnosus</name>
    <dbReference type="NCBI Taxonomy" id="1234261"/>
    <lineage>
        <taxon>Eukaryota</taxon>
        <taxon>Metazoa</taxon>
        <taxon>Spiralia</taxon>
        <taxon>Gnathifera</taxon>
        <taxon>Rotifera</taxon>
        <taxon>Eurotatoria</taxon>
        <taxon>Bdelloidea</taxon>
        <taxon>Philodinida</taxon>
        <taxon>Philodinidae</taxon>
        <taxon>Didymodactylos</taxon>
    </lineage>
</organism>
<proteinExistence type="predicted"/>
<comment type="caution">
    <text evidence="1">The sequence shown here is derived from an EMBL/GenBank/DDBJ whole genome shotgun (WGS) entry which is preliminary data.</text>
</comment>
<accession>A0A8S2EXT5</accession>
<feature type="non-terminal residue" evidence="1">
    <location>
        <position position="1"/>
    </location>
</feature>
<dbReference type="PANTHER" id="PTHR21054:SF2">
    <property type="entry name" value="MIP04191P"/>
    <property type="match status" value="1"/>
</dbReference>
<sequence length="369" mass="43483">IHRMCIWLINYNSGDIVNHSIIYLFGFDNSYDEIIIAANGDTKLEWPVINGFFKIFVELHEGVNIIQLSTTKSHLSFTLIYQSIITENFIQLVYLTSVNENDSLFEHIPRFVYMTKIIQCVLNEILYKQTGYRRTFQIETTNKIQCHCVKLINKKDFYMKMNGEDLYRQIYLESNNVISNRNKSRVIALLSFLTDINDEFKMNETSGTCAFAYDTFTVISIPYFINWPKSLNDFWNILNVKSNHFFYSVGVYLHELCHLYSVQHGDNDNIMSQGFSAAQNFFLVTEQMLTIMLNGQCSCYHMSLTRLSAKLLYENGKTHRIHENYYECIYNYCRFPIVFLKNRSKPSQCYCNGRFQFQIDHCDLLLKQL</sequence>
<dbReference type="EMBL" id="CAJNOK010018382">
    <property type="protein sequence ID" value="CAF1281150.1"/>
    <property type="molecule type" value="Genomic_DNA"/>
</dbReference>
<gene>
    <name evidence="1" type="ORF">OVA965_LOCUS27643</name>
    <name evidence="2" type="ORF">TMI583_LOCUS28388</name>
</gene>
<evidence type="ECO:0000313" key="3">
    <source>
        <dbReference type="Proteomes" id="UP000677228"/>
    </source>
</evidence>
<dbReference type="Pfam" id="PF12044">
    <property type="entry name" value="Metallopep"/>
    <property type="match status" value="1"/>
</dbReference>
<dbReference type="PANTHER" id="PTHR21054">
    <property type="entry name" value="ZINC METALLOPROTEINASE-RELATED"/>
    <property type="match status" value="1"/>
</dbReference>
<name>A0A8S2EXT5_9BILA</name>
<protein>
    <submittedName>
        <fullName evidence="1">Uncharacterized protein</fullName>
    </submittedName>
</protein>
<dbReference type="EMBL" id="CAJOBA010039943">
    <property type="protein sequence ID" value="CAF4085924.1"/>
    <property type="molecule type" value="Genomic_DNA"/>
</dbReference>
<evidence type="ECO:0000313" key="1">
    <source>
        <dbReference type="EMBL" id="CAF1281150.1"/>
    </source>
</evidence>